<feature type="active site" description="Proton donor/acceptor" evidence="3">
    <location>
        <position position="245"/>
    </location>
</feature>
<comment type="similarity">
    <text evidence="2">Belongs to the hyi family.</text>
</comment>
<evidence type="ECO:0000256" key="2">
    <source>
        <dbReference type="PIRNR" id="PIRNR006241"/>
    </source>
</evidence>
<dbReference type="InterPro" id="IPR013022">
    <property type="entry name" value="Xyl_isomerase-like_TIM-brl"/>
</dbReference>
<feature type="domain" description="Xylose isomerase-like TIM barrel" evidence="4">
    <location>
        <begin position="28"/>
        <end position="261"/>
    </location>
</feature>
<accession>A0A2M8J090</accession>
<dbReference type="OrthoDB" id="9786584at2"/>
<name>A0A2M8J090_9RHOB</name>
<protein>
    <submittedName>
        <fullName evidence="5">Hydroxypyruvate isomerase</fullName>
    </submittedName>
</protein>
<sequence length="267" mass="28245">MLNSRNTAMQLISNISMLFTGLPLADRLAAARDAGFDGVEIQFPEVDDIDPLRTAIDDTGLPVVLINVPRGVGDEVGLACLPDRQEDYRAAVQLCAGQAAALSVRKVNVLSGRPTAGADPAACRRTLIDNLRHTADVMSDIGVQVMVEPVNPMDVPGFFLTGLEAATGVLAEADHPNLFLQFDFYHMALTEPDLSTAIARAAPWIGHVQFADAPGRNEPGSGGIDFTAALQALRDTGYAGAVSAEYRPAADTAAGLGWMKSFRKALA</sequence>
<gene>
    <name evidence="5" type="ORF">CVM52_13280</name>
</gene>
<dbReference type="InterPro" id="IPR036237">
    <property type="entry name" value="Xyl_isomerase-like_sf"/>
</dbReference>
<evidence type="ECO:0000313" key="6">
    <source>
        <dbReference type="Proteomes" id="UP000231553"/>
    </source>
</evidence>
<dbReference type="Proteomes" id="UP000231553">
    <property type="component" value="Unassembled WGS sequence"/>
</dbReference>
<reference evidence="5 6" key="1">
    <citation type="journal article" date="2018" name="Int. J. Syst. Evol. Microbiol.">
        <title>Pseudooceanicola lipolyticus sp. nov., a marine alphaproteobacterium, reclassification of Oceanicola flagellatus as Pseudooceanicola flagellatus comb. nov. and emended description of the genus Pseudooceanicola.</title>
        <authorList>
            <person name="Huang M.-M."/>
            <person name="Guo L.-L."/>
            <person name="Wu Y.-H."/>
            <person name="Lai Q.-L."/>
            <person name="Shao Z.-Z."/>
            <person name="Wang C.-S."/>
            <person name="Wu M."/>
            <person name="Xu X.-W."/>
        </authorList>
    </citation>
    <scope>NUCLEOTIDE SEQUENCE [LARGE SCALE GENOMIC DNA]</scope>
    <source>
        <strain evidence="5 6">157</strain>
    </source>
</reference>
<evidence type="ECO:0000256" key="1">
    <source>
        <dbReference type="ARBA" id="ARBA00023235"/>
    </source>
</evidence>
<evidence type="ECO:0000313" key="5">
    <source>
        <dbReference type="EMBL" id="PJE36201.1"/>
    </source>
</evidence>
<keyword evidence="1 2" id="KW-0413">Isomerase</keyword>
<evidence type="ECO:0000256" key="3">
    <source>
        <dbReference type="PIRSR" id="PIRSR006241-50"/>
    </source>
</evidence>
<proteinExistence type="inferred from homology"/>
<dbReference type="EMBL" id="PGTB01000052">
    <property type="protein sequence ID" value="PJE36201.1"/>
    <property type="molecule type" value="Genomic_DNA"/>
</dbReference>
<dbReference type="AlphaFoldDB" id="A0A2M8J090"/>
<organism evidence="5 6">
    <name type="scientific">Pseudooceanicola lipolyticus</name>
    <dbReference type="NCBI Taxonomy" id="2029104"/>
    <lineage>
        <taxon>Bacteria</taxon>
        <taxon>Pseudomonadati</taxon>
        <taxon>Pseudomonadota</taxon>
        <taxon>Alphaproteobacteria</taxon>
        <taxon>Rhodobacterales</taxon>
        <taxon>Paracoccaceae</taxon>
        <taxon>Pseudooceanicola</taxon>
    </lineage>
</organism>
<dbReference type="PANTHER" id="PTHR43489:SF6">
    <property type="entry name" value="HYDROXYPYRUVATE ISOMERASE-RELATED"/>
    <property type="match status" value="1"/>
</dbReference>
<comment type="caution">
    <text evidence="5">The sequence shown here is derived from an EMBL/GenBank/DDBJ whole genome shotgun (WGS) entry which is preliminary data.</text>
</comment>
<keyword evidence="5" id="KW-0670">Pyruvate</keyword>
<dbReference type="InterPro" id="IPR050417">
    <property type="entry name" value="Sugar_Epim/Isomerase"/>
</dbReference>
<dbReference type="SUPFAM" id="SSF51658">
    <property type="entry name" value="Xylose isomerase-like"/>
    <property type="match status" value="1"/>
</dbReference>
<dbReference type="InterPro" id="IPR026040">
    <property type="entry name" value="HyI-like"/>
</dbReference>
<dbReference type="Pfam" id="PF01261">
    <property type="entry name" value="AP_endonuc_2"/>
    <property type="match status" value="1"/>
</dbReference>
<dbReference type="PANTHER" id="PTHR43489">
    <property type="entry name" value="ISOMERASE"/>
    <property type="match status" value="1"/>
</dbReference>
<keyword evidence="6" id="KW-1185">Reference proteome</keyword>
<dbReference type="GO" id="GO:0046487">
    <property type="term" value="P:glyoxylate metabolic process"/>
    <property type="evidence" value="ECO:0007669"/>
    <property type="project" value="TreeGrafter"/>
</dbReference>
<dbReference type="GO" id="GO:0008903">
    <property type="term" value="F:hydroxypyruvate isomerase activity"/>
    <property type="evidence" value="ECO:0007669"/>
    <property type="project" value="TreeGrafter"/>
</dbReference>
<feature type="active site" description="Proton donor/acceptor" evidence="3">
    <location>
        <position position="148"/>
    </location>
</feature>
<dbReference type="PIRSF" id="PIRSF006241">
    <property type="entry name" value="HyI"/>
    <property type="match status" value="1"/>
</dbReference>
<dbReference type="Gene3D" id="3.20.20.150">
    <property type="entry name" value="Divalent-metal-dependent TIM barrel enzymes"/>
    <property type="match status" value="1"/>
</dbReference>
<evidence type="ECO:0000259" key="4">
    <source>
        <dbReference type="Pfam" id="PF01261"/>
    </source>
</evidence>